<accession>A0A1J5QSF3</accession>
<keyword evidence="2" id="KW-0808">Transferase</keyword>
<feature type="region of interest" description="Disordered" evidence="1">
    <location>
        <begin position="1"/>
        <end position="20"/>
    </location>
</feature>
<keyword evidence="2" id="KW-0548">Nucleotidyltransferase</keyword>
<proteinExistence type="predicted"/>
<reference evidence="2" key="1">
    <citation type="submission" date="2016-10" db="EMBL/GenBank/DDBJ databases">
        <title>Sequence of Gallionella enrichment culture.</title>
        <authorList>
            <person name="Poehlein A."/>
            <person name="Muehling M."/>
            <person name="Daniel R."/>
        </authorList>
    </citation>
    <scope>NUCLEOTIDE SEQUENCE</scope>
</reference>
<name>A0A1J5QSF3_9ZZZZ</name>
<gene>
    <name evidence="2" type="primary">cca_12</name>
    <name evidence="2" type="ORF">GALL_378310</name>
</gene>
<evidence type="ECO:0000313" key="2">
    <source>
        <dbReference type="EMBL" id="OIQ80411.1"/>
    </source>
</evidence>
<organism evidence="2">
    <name type="scientific">mine drainage metagenome</name>
    <dbReference type="NCBI Taxonomy" id="410659"/>
    <lineage>
        <taxon>unclassified sequences</taxon>
        <taxon>metagenomes</taxon>
        <taxon>ecological metagenomes</taxon>
    </lineage>
</organism>
<dbReference type="AlphaFoldDB" id="A0A1J5QSF3"/>
<dbReference type="EC" id="2.7.7.72" evidence="2"/>
<protein>
    <submittedName>
        <fullName evidence="2">Multifunctional CCA protein</fullName>
        <ecNumber evidence="2">2.7.7.72</ecNumber>
    </submittedName>
</protein>
<dbReference type="EMBL" id="MLJW01001064">
    <property type="protein sequence ID" value="OIQ80411.1"/>
    <property type="molecule type" value="Genomic_DNA"/>
</dbReference>
<sequence>MQLLDACEADHRGRGGDVGQRPYARRARLLAAAAAAAAVDAGALARQVGAGGGAAVAQAVQRARAAAIAALPEFAGAAPEADAVDDAANG</sequence>
<evidence type="ECO:0000256" key="1">
    <source>
        <dbReference type="SAM" id="MobiDB-lite"/>
    </source>
</evidence>
<comment type="caution">
    <text evidence="2">The sequence shown here is derived from an EMBL/GenBank/DDBJ whole genome shotgun (WGS) entry which is preliminary data.</text>
</comment>
<dbReference type="GO" id="GO:0004810">
    <property type="term" value="F:CCA tRNA nucleotidyltransferase activity"/>
    <property type="evidence" value="ECO:0007669"/>
    <property type="project" value="UniProtKB-EC"/>
</dbReference>